<name>A0A895XT79_9ACTN</name>
<protein>
    <recommendedName>
        <fullName evidence="3">DUF2867 domain-containing protein</fullName>
    </recommendedName>
</protein>
<dbReference type="EMBL" id="CP070496">
    <property type="protein sequence ID" value="QSB06485.1"/>
    <property type="molecule type" value="Genomic_DNA"/>
</dbReference>
<dbReference type="KEGG" id="nav:JQS30_06170"/>
<dbReference type="Proteomes" id="UP000662939">
    <property type="component" value="Chromosome"/>
</dbReference>
<accession>A0A895XT79</accession>
<dbReference type="RefSeq" id="WP_213172496.1">
    <property type="nucleotide sequence ID" value="NZ_CP070496.1"/>
</dbReference>
<proteinExistence type="predicted"/>
<organism evidence="1 2">
    <name type="scientific">Natronoglycomyces albus</name>
    <dbReference type="NCBI Taxonomy" id="2811108"/>
    <lineage>
        <taxon>Bacteria</taxon>
        <taxon>Bacillati</taxon>
        <taxon>Actinomycetota</taxon>
        <taxon>Actinomycetes</taxon>
        <taxon>Glycomycetales</taxon>
        <taxon>Glycomycetaceae</taxon>
        <taxon>Natronoglycomyces</taxon>
    </lineage>
</organism>
<evidence type="ECO:0000313" key="2">
    <source>
        <dbReference type="Proteomes" id="UP000662939"/>
    </source>
</evidence>
<evidence type="ECO:0008006" key="3">
    <source>
        <dbReference type="Google" id="ProtNLM"/>
    </source>
</evidence>
<dbReference type="AlphaFoldDB" id="A0A895XT79"/>
<evidence type="ECO:0000313" key="1">
    <source>
        <dbReference type="EMBL" id="QSB06485.1"/>
    </source>
</evidence>
<gene>
    <name evidence="1" type="ORF">JQS30_06170</name>
</gene>
<sequence length="160" mass="17893">MNAVINHVGPNDIPAEFVTIAAMHSADYADLFTRQTPGCRSHSAEQWARAMLEDEGGIPAQLLWRTVLGLRLRWRRGPSQVAGWPIGQRGPDWIRLEAHSRSLAARLVVHTGADSVSLGTFIRYDRRWGRRIWEPLSAQHRRLVPGLLNDAAHRLGHGAS</sequence>
<keyword evidence="2" id="KW-1185">Reference proteome</keyword>
<reference evidence="1" key="1">
    <citation type="submission" date="2021-02" db="EMBL/GenBank/DDBJ databases">
        <title>Natronoglycomyces albus gen. nov., sp. nov, a haloalkaliphilic actinobacterium from a soda solonchak soil.</title>
        <authorList>
            <person name="Sorokin D.Y."/>
            <person name="Khijniak T.V."/>
            <person name="Zakharycheva A.P."/>
            <person name="Boueva O.V."/>
            <person name="Ariskina E.V."/>
            <person name="Hahnke R.L."/>
            <person name="Bunk B."/>
            <person name="Sproer C."/>
            <person name="Schumann P."/>
            <person name="Evtushenko L.I."/>
            <person name="Kublanov I.V."/>
        </authorList>
    </citation>
    <scope>NUCLEOTIDE SEQUENCE</scope>
    <source>
        <strain evidence="1">DSM 106290</strain>
    </source>
</reference>